<comment type="pathway">
    <text evidence="1">Cell wall biogenesis; peptidoglycan biosynthesis.</text>
</comment>
<evidence type="ECO:0000259" key="13">
    <source>
        <dbReference type="Pfam" id="PF00905"/>
    </source>
</evidence>
<dbReference type="InterPro" id="IPR012338">
    <property type="entry name" value="Beta-lactam/transpept-like"/>
</dbReference>
<feature type="domain" description="Glycosyl transferase family 51" evidence="14">
    <location>
        <begin position="79"/>
        <end position="247"/>
    </location>
</feature>
<gene>
    <name evidence="16" type="primary">pbpC</name>
    <name evidence="16" type="ORF">MUB46_09435</name>
</gene>
<evidence type="ECO:0000256" key="12">
    <source>
        <dbReference type="SAM" id="Phobius"/>
    </source>
</evidence>
<evidence type="ECO:0000256" key="5">
    <source>
        <dbReference type="ARBA" id="ARBA00022670"/>
    </source>
</evidence>
<dbReference type="GO" id="GO:0006508">
    <property type="term" value="P:proteolysis"/>
    <property type="evidence" value="ECO:0007669"/>
    <property type="project" value="UniProtKB-KW"/>
</dbReference>
<dbReference type="GO" id="GO:0004180">
    <property type="term" value="F:carboxypeptidase activity"/>
    <property type="evidence" value="ECO:0007669"/>
    <property type="project" value="UniProtKB-KW"/>
</dbReference>
<keyword evidence="17" id="KW-1185">Reference proteome</keyword>
<dbReference type="RefSeq" id="WP_261615653.1">
    <property type="nucleotide sequence ID" value="NZ_JALIDZ010000004.1"/>
</dbReference>
<dbReference type="InterPro" id="IPR001264">
    <property type="entry name" value="Glyco_trans_51"/>
</dbReference>
<dbReference type="Gene3D" id="3.40.710.10">
    <property type="entry name" value="DD-peptidase/beta-lactamase superfamily"/>
    <property type="match status" value="1"/>
</dbReference>
<keyword evidence="12" id="KW-1133">Transmembrane helix</keyword>
<keyword evidence="7" id="KW-0808">Transferase</keyword>
<dbReference type="EMBL" id="JALIDZ010000004">
    <property type="protein sequence ID" value="MCT8972076.1"/>
    <property type="molecule type" value="Genomic_DNA"/>
</dbReference>
<dbReference type="EC" id="2.4.99.28" evidence="10"/>
<comment type="caution">
    <text evidence="16">The sequence shown here is derived from an EMBL/GenBank/DDBJ whole genome shotgun (WGS) entry which is preliminary data.</text>
</comment>
<evidence type="ECO:0000313" key="16">
    <source>
        <dbReference type="EMBL" id="MCT8972076.1"/>
    </source>
</evidence>
<keyword evidence="5" id="KW-0645">Protease</keyword>
<accession>A0AAW5R058</accession>
<dbReference type="SUPFAM" id="SSF56601">
    <property type="entry name" value="beta-lactamase/transpeptidase-like"/>
    <property type="match status" value="1"/>
</dbReference>
<dbReference type="GO" id="GO:0009252">
    <property type="term" value="P:peptidoglycan biosynthetic process"/>
    <property type="evidence" value="ECO:0007669"/>
    <property type="project" value="InterPro"/>
</dbReference>
<evidence type="ECO:0000313" key="17">
    <source>
        <dbReference type="Proteomes" id="UP001320898"/>
    </source>
</evidence>
<keyword evidence="12" id="KW-0812">Transmembrane</keyword>
<dbReference type="PANTHER" id="PTHR32282:SF15">
    <property type="entry name" value="PENICILLIN-BINDING PROTEIN 1C"/>
    <property type="match status" value="1"/>
</dbReference>
<evidence type="ECO:0000256" key="11">
    <source>
        <dbReference type="ARBA" id="ARBA00049902"/>
    </source>
</evidence>
<evidence type="ECO:0000256" key="1">
    <source>
        <dbReference type="ARBA" id="ARBA00004752"/>
    </source>
</evidence>
<feature type="domain" description="Penicillin-binding protein transpeptidase" evidence="13">
    <location>
        <begin position="324"/>
        <end position="555"/>
    </location>
</feature>
<dbReference type="InterPro" id="IPR009647">
    <property type="entry name" value="PBP_C"/>
</dbReference>
<dbReference type="NCBIfam" id="TIGR02073">
    <property type="entry name" value="PBP_1c"/>
    <property type="match status" value="1"/>
</dbReference>
<feature type="domain" description="Penicillin-binding C-terminal" evidence="15">
    <location>
        <begin position="622"/>
        <end position="707"/>
    </location>
</feature>
<keyword evidence="6" id="KW-0328">Glycosyltransferase</keyword>
<proteinExistence type="inferred from homology"/>
<dbReference type="Pfam" id="PF06832">
    <property type="entry name" value="BiPBP_C"/>
    <property type="match status" value="1"/>
</dbReference>
<sequence length="710" mass="75756">MKDRQNQEISAPQRTRRRDIVRSVAGAVFAVALVGAIVGVGGFLTSRDGAAVIERARAIDVSRELTDRDGTLLNPFAIEDGRWRLKADLASVDPRFVQMLVAYEDKRFRDHAGVDPLALGRAAWQLATNGRIVSGGSTLTMQVARLLSPRGERSLGAKLRQMRDAIRLDLAFSKDELLRLYLTLAPYGGNLEGVRAASLAYFGHEPRKFSLAEAALLVALPQSPEARRPDRDPQAARAARDRVLDRLVTAGAIQADELQPALVVRIPAARQDMPNLAPHLARLVSTQTPDAPGWQVSLDARLQADLEALAQDSATALGPVQSVAILVADHGTGEVLAEVGSADFFDERRAGQVDMVRAIRSPGSTLKPLIYGLAFEAGLAHPETLIDDRPTNFGGYRPRNFDFGYQGTVSVREALEMSLNVPAVRLLEAVGPTRLVARLKRAGADPVLPRGDKPGLPIGLGGVGLSLDQLVTLFAGLAEGGAPVSLHRTLESPARASGEFLDARAAWQVGDILEGTPPPAGHASGGFAYKTGTSYGYRDAWSVGYDGRHVIGVWVGRPNGAPIAGLSGRITAAPILFDAFERLGPKRVPLPSPPKGTLISRAADLPPALRRFAPGETLTGGATREPPPSIVFPPNGARVALEEDGEGHLRPLVVKLDGGRPPFQWFANGAPIDGADRRRNATWQPDGRGFSTVSVIDADGRSASVTVFVE</sequence>
<dbReference type="Proteomes" id="UP001320898">
    <property type="component" value="Unassembled WGS sequence"/>
</dbReference>
<comment type="similarity">
    <text evidence="3">In the N-terminal section; belongs to the glycosyltransferase 51 family.</text>
</comment>
<dbReference type="InterPro" id="IPR023346">
    <property type="entry name" value="Lysozyme-like_dom_sf"/>
</dbReference>
<protein>
    <recommendedName>
        <fullName evidence="10">peptidoglycan glycosyltransferase</fullName>
        <ecNumber evidence="10">2.4.99.28</ecNumber>
    </recommendedName>
</protein>
<evidence type="ECO:0000256" key="3">
    <source>
        <dbReference type="ARBA" id="ARBA00007739"/>
    </source>
</evidence>
<dbReference type="PANTHER" id="PTHR32282">
    <property type="entry name" value="BINDING PROTEIN TRANSPEPTIDASE, PUTATIVE-RELATED"/>
    <property type="match status" value="1"/>
</dbReference>
<evidence type="ECO:0000256" key="6">
    <source>
        <dbReference type="ARBA" id="ARBA00022676"/>
    </source>
</evidence>
<organism evidence="16 17">
    <name type="scientific">Microbaculum marinisediminis</name>
    <dbReference type="NCBI Taxonomy" id="2931392"/>
    <lineage>
        <taxon>Bacteria</taxon>
        <taxon>Pseudomonadati</taxon>
        <taxon>Pseudomonadota</taxon>
        <taxon>Alphaproteobacteria</taxon>
        <taxon>Hyphomicrobiales</taxon>
        <taxon>Tepidamorphaceae</taxon>
        <taxon>Microbaculum</taxon>
    </lineage>
</organism>
<dbReference type="GO" id="GO:0008658">
    <property type="term" value="F:penicillin binding"/>
    <property type="evidence" value="ECO:0007669"/>
    <property type="project" value="InterPro"/>
</dbReference>
<evidence type="ECO:0000256" key="7">
    <source>
        <dbReference type="ARBA" id="ARBA00022679"/>
    </source>
</evidence>
<feature type="transmembrane region" description="Helical" evidence="12">
    <location>
        <begin position="20"/>
        <end position="44"/>
    </location>
</feature>
<dbReference type="InterPro" id="IPR050396">
    <property type="entry name" value="Glycosyltr_51/Transpeptidase"/>
</dbReference>
<evidence type="ECO:0000259" key="15">
    <source>
        <dbReference type="Pfam" id="PF06832"/>
    </source>
</evidence>
<reference evidence="16 17" key="1">
    <citation type="submission" date="2022-04" db="EMBL/GenBank/DDBJ databases">
        <authorList>
            <person name="Ye Y.-Q."/>
            <person name="Du Z.-J."/>
        </authorList>
    </citation>
    <scope>NUCLEOTIDE SEQUENCE [LARGE SCALE GENOMIC DNA]</scope>
    <source>
        <strain evidence="16 17">A6E488</strain>
    </source>
</reference>
<name>A0AAW5R058_9HYPH</name>
<evidence type="ECO:0000256" key="2">
    <source>
        <dbReference type="ARBA" id="ARBA00007090"/>
    </source>
</evidence>
<dbReference type="GO" id="GO:0030288">
    <property type="term" value="C:outer membrane-bounded periplasmic space"/>
    <property type="evidence" value="ECO:0007669"/>
    <property type="project" value="TreeGrafter"/>
</dbReference>
<dbReference type="Gene3D" id="1.10.3810.10">
    <property type="entry name" value="Biosynthetic peptidoglycan transglycosylase-like"/>
    <property type="match status" value="1"/>
</dbReference>
<dbReference type="InterPro" id="IPR036950">
    <property type="entry name" value="PBP_transglycosylase"/>
</dbReference>
<evidence type="ECO:0000256" key="9">
    <source>
        <dbReference type="ARBA" id="ARBA00023268"/>
    </source>
</evidence>
<evidence type="ECO:0000256" key="10">
    <source>
        <dbReference type="ARBA" id="ARBA00044770"/>
    </source>
</evidence>
<comment type="catalytic activity">
    <reaction evidence="11">
        <text>[GlcNAc-(1-&gt;4)-Mur2Ac(oyl-L-Ala-gamma-D-Glu-L-Lys-D-Ala-D-Ala)](n)-di-trans,octa-cis-undecaprenyl diphosphate + beta-D-GlcNAc-(1-&gt;4)-Mur2Ac(oyl-L-Ala-gamma-D-Glu-L-Lys-D-Ala-D-Ala)-di-trans,octa-cis-undecaprenyl diphosphate = [GlcNAc-(1-&gt;4)-Mur2Ac(oyl-L-Ala-gamma-D-Glu-L-Lys-D-Ala-D-Ala)](n+1)-di-trans,octa-cis-undecaprenyl diphosphate + di-trans,octa-cis-undecaprenyl diphosphate + H(+)</text>
        <dbReference type="Rhea" id="RHEA:23708"/>
        <dbReference type="Rhea" id="RHEA-COMP:9602"/>
        <dbReference type="Rhea" id="RHEA-COMP:9603"/>
        <dbReference type="ChEBI" id="CHEBI:15378"/>
        <dbReference type="ChEBI" id="CHEBI:58405"/>
        <dbReference type="ChEBI" id="CHEBI:60033"/>
        <dbReference type="ChEBI" id="CHEBI:78435"/>
        <dbReference type="EC" id="2.4.99.28"/>
    </reaction>
</comment>
<keyword evidence="12" id="KW-0472">Membrane</keyword>
<evidence type="ECO:0000256" key="8">
    <source>
        <dbReference type="ARBA" id="ARBA00022801"/>
    </source>
</evidence>
<keyword evidence="4" id="KW-0121">Carboxypeptidase</keyword>
<dbReference type="InterPro" id="IPR001460">
    <property type="entry name" value="PCN-bd_Tpept"/>
</dbReference>
<dbReference type="InterPro" id="IPR011815">
    <property type="entry name" value="PBP_1c"/>
</dbReference>
<evidence type="ECO:0000259" key="14">
    <source>
        <dbReference type="Pfam" id="PF00912"/>
    </source>
</evidence>
<keyword evidence="8" id="KW-0378">Hydrolase</keyword>
<comment type="similarity">
    <text evidence="2">In the C-terminal section; belongs to the transpeptidase family.</text>
</comment>
<dbReference type="Pfam" id="PF00905">
    <property type="entry name" value="Transpeptidase"/>
    <property type="match status" value="1"/>
</dbReference>
<dbReference type="SUPFAM" id="SSF53955">
    <property type="entry name" value="Lysozyme-like"/>
    <property type="match status" value="1"/>
</dbReference>
<dbReference type="Pfam" id="PF00912">
    <property type="entry name" value="Transgly"/>
    <property type="match status" value="1"/>
</dbReference>
<dbReference type="AlphaFoldDB" id="A0AAW5R058"/>
<dbReference type="GO" id="GO:0008955">
    <property type="term" value="F:peptidoglycan glycosyltransferase activity"/>
    <property type="evidence" value="ECO:0007669"/>
    <property type="project" value="UniProtKB-EC"/>
</dbReference>
<evidence type="ECO:0000256" key="4">
    <source>
        <dbReference type="ARBA" id="ARBA00022645"/>
    </source>
</evidence>
<keyword evidence="9" id="KW-0511">Multifunctional enzyme</keyword>